<name>A0A554S9P2_9ACTN</name>
<dbReference type="Pfam" id="PF07739">
    <property type="entry name" value="TipAS"/>
    <property type="match status" value="1"/>
</dbReference>
<evidence type="ECO:0000259" key="2">
    <source>
        <dbReference type="PROSITE" id="PS50937"/>
    </source>
</evidence>
<dbReference type="Pfam" id="PF13411">
    <property type="entry name" value="MerR_1"/>
    <property type="match status" value="1"/>
</dbReference>
<dbReference type="EMBL" id="VLNT01000006">
    <property type="protein sequence ID" value="TSD63049.1"/>
    <property type="molecule type" value="Genomic_DNA"/>
</dbReference>
<comment type="caution">
    <text evidence="3">The sequence shown here is derived from an EMBL/GenBank/DDBJ whole genome shotgun (WGS) entry which is preliminary data.</text>
</comment>
<dbReference type="PANTHER" id="PTHR30204">
    <property type="entry name" value="REDOX-CYCLING DRUG-SENSING TRANSCRIPTIONAL ACTIVATOR SOXR"/>
    <property type="match status" value="1"/>
</dbReference>
<dbReference type="InterPro" id="IPR009061">
    <property type="entry name" value="DNA-bd_dom_put_sf"/>
</dbReference>
<proteinExistence type="predicted"/>
<sequence length="238" mass="26291">MSSDTDLRVGEVATRSGLTVRTLHHYDRLGLVRPSARTAGGHRLYDAADLERLYVVVGLREMGLSLDRIGEVVSGALTVAETLEHQRAALDAQIVALTRARDRVVHAQRAGGELDLLALIKEVVMSNTFEQYFDADQIAQLQRRRAEIGEQRIAEVENAWPELMARVDAAIAQGTDPVSEEGRALAGEWSALLEQFHGGDEGLKNSLFRMYEENQPTIEAEWSGPSQAQLDFITAAQR</sequence>
<dbReference type="RefSeq" id="WP_143913104.1">
    <property type="nucleotide sequence ID" value="NZ_VLNT01000006.1"/>
</dbReference>
<evidence type="ECO:0000313" key="3">
    <source>
        <dbReference type="EMBL" id="TSD63049.1"/>
    </source>
</evidence>
<gene>
    <name evidence="3" type="ORF">FNM00_08945</name>
</gene>
<organism evidence="3 4">
    <name type="scientific">Aeromicrobium piscarium</name>
    <dbReference type="NCBI Taxonomy" id="2590901"/>
    <lineage>
        <taxon>Bacteria</taxon>
        <taxon>Bacillati</taxon>
        <taxon>Actinomycetota</taxon>
        <taxon>Actinomycetes</taxon>
        <taxon>Propionibacteriales</taxon>
        <taxon>Nocardioidaceae</taxon>
        <taxon>Aeromicrobium</taxon>
    </lineage>
</organism>
<dbReference type="OrthoDB" id="7849865at2"/>
<dbReference type="GO" id="GO:0003700">
    <property type="term" value="F:DNA-binding transcription factor activity"/>
    <property type="evidence" value="ECO:0007669"/>
    <property type="project" value="InterPro"/>
</dbReference>
<dbReference type="GO" id="GO:0003677">
    <property type="term" value="F:DNA binding"/>
    <property type="evidence" value="ECO:0007669"/>
    <property type="project" value="UniProtKB-KW"/>
</dbReference>
<dbReference type="InterPro" id="IPR000551">
    <property type="entry name" value="MerR-type_HTH_dom"/>
</dbReference>
<protein>
    <submittedName>
        <fullName evidence="3">MerR family transcriptional regulator</fullName>
    </submittedName>
</protein>
<dbReference type="Gene3D" id="1.10.1660.10">
    <property type="match status" value="1"/>
</dbReference>
<dbReference type="PANTHER" id="PTHR30204:SF93">
    <property type="entry name" value="HTH MERR-TYPE DOMAIN-CONTAINING PROTEIN"/>
    <property type="match status" value="1"/>
</dbReference>
<evidence type="ECO:0000256" key="1">
    <source>
        <dbReference type="ARBA" id="ARBA00023125"/>
    </source>
</evidence>
<keyword evidence="1" id="KW-0238">DNA-binding</keyword>
<dbReference type="Proteomes" id="UP000316988">
    <property type="component" value="Unassembled WGS sequence"/>
</dbReference>
<keyword evidence="4" id="KW-1185">Reference proteome</keyword>
<evidence type="ECO:0000313" key="4">
    <source>
        <dbReference type="Proteomes" id="UP000316988"/>
    </source>
</evidence>
<dbReference type="SMART" id="SM00422">
    <property type="entry name" value="HTH_MERR"/>
    <property type="match status" value="1"/>
</dbReference>
<dbReference type="InterPro" id="IPR012925">
    <property type="entry name" value="TipAS_dom"/>
</dbReference>
<dbReference type="PRINTS" id="PR00040">
    <property type="entry name" value="HTHMERR"/>
</dbReference>
<reference evidence="3 4" key="1">
    <citation type="submission" date="2019-07" db="EMBL/GenBank/DDBJ databases">
        <authorList>
            <person name="Zhao L.H."/>
        </authorList>
    </citation>
    <scope>NUCLEOTIDE SEQUENCE [LARGE SCALE GENOMIC DNA]</scope>
    <source>
        <strain evidence="3 4">Co35</strain>
    </source>
</reference>
<dbReference type="PROSITE" id="PS00552">
    <property type="entry name" value="HTH_MERR_1"/>
    <property type="match status" value="1"/>
</dbReference>
<dbReference type="AlphaFoldDB" id="A0A554S9P2"/>
<dbReference type="PROSITE" id="PS50937">
    <property type="entry name" value="HTH_MERR_2"/>
    <property type="match status" value="1"/>
</dbReference>
<dbReference type="InterPro" id="IPR047057">
    <property type="entry name" value="MerR_fam"/>
</dbReference>
<dbReference type="SUPFAM" id="SSF46955">
    <property type="entry name" value="Putative DNA-binding domain"/>
    <property type="match status" value="1"/>
</dbReference>
<feature type="domain" description="HTH merR-type" evidence="2">
    <location>
        <begin position="6"/>
        <end position="75"/>
    </location>
</feature>
<accession>A0A554S9P2</accession>